<proteinExistence type="inferred from homology"/>
<dbReference type="FunFam" id="3.10.310.10:FF:000003">
    <property type="entry name" value="Proline racemase"/>
    <property type="match status" value="1"/>
</dbReference>
<dbReference type="Pfam" id="PF05544">
    <property type="entry name" value="Pro_racemase"/>
    <property type="match status" value="1"/>
</dbReference>
<dbReference type="OrthoDB" id="181267at2"/>
<accession>A0A1I7BPM1</accession>
<dbReference type="PANTHER" id="PTHR33442">
    <property type="entry name" value="TRANS-3-HYDROXY-L-PROLINE DEHYDRATASE"/>
    <property type="match status" value="1"/>
</dbReference>
<gene>
    <name evidence="2" type="ORF">SAMN05192563_10057</name>
</gene>
<dbReference type="RefSeq" id="WP_093634093.1">
    <property type="nucleotide sequence ID" value="NZ_CAJNAX010000074.1"/>
</dbReference>
<comment type="similarity">
    <text evidence="1">Belongs to the proline racemase family.</text>
</comment>
<organism evidence="2 3">
    <name type="scientific">Paraburkholderia aspalathi</name>
    <dbReference type="NCBI Taxonomy" id="1324617"/>
    <lineage>
        <taxon>Bacteria</taxon>
        <taxon>Pseudomonadati</taxon>
        <taxon>Pseudomonadota</taxon>
        <taxon>Betaproteobacteria</taxon>
        <taxon>Burkholderiales</taxon>
        <taxon>Burkholderiaceae</taxon>
        <taxon>Paraburkholderia</taxon>
    </lineage>
</organism>
<dbReference type="SUPFAM" id="SSF54506">
    <property type="entry name" value="Diaminopimelate epimerase-like"/>
    <property type="match status" value="1"/>
</dbReference>
<dbReference type="EMBL" id="FPBH01000005">
    <property type="protein sequence ID" value="SFT89109.1"/>
    <property type="molecule type" value="Genomic_DNA"/>
</dbReference>
<evidence type="ECO:0000256" key="1">
    <source>
        <dbReference type="ARBA" id="ARBA00007529"/>
    </source>
</evidence>
<dbReference type="NCBIfam" id="NF045511">
    <property type="entry name" value="TransHydProDhtase"/>
    <property type="match status" value="1"/>
</dbReference>
<reference evidence="2 3" key="1">
    <citation type="submission" date="2016-10" db="EMBL/GenBank/DDBJ databases">
        <authorList>
            <person name="de Groot N.N."/>
        </authorList>
    </citation>
    <scope>NUCLEOTIDE SEQUENCE [LARGE SCALE GENOMIC DNA]</scope>
    <source>
        <strain evidence="2 3">LMG 27731</strain>
    </source>
</reference>
<dbReference type="InterPro" id="IPR008794">
    <property type="entry name" value="Pro_racemase_fam"/>
</dbReference>
<dbReference type="PIRSF" id="PIRSF029792">
    <property type="entry name" value="Pro_racemase"/>
    <property type="match status" value="1"/>
</dbReference>
<dbReference type="Gene3D" id="3.10.310.10">
    <property type="entry name" value="Diaminopimelate Epimerase, Chain A, domain 1"/>
    <property type="match status" value="2"/>
</dbReference>
<dbReference type="SFLD" id="SFLDS00028">
    <property type="entry name" value="Proline_Racemase"/>
    <property type="match status" value="1"/>
</dbReference>
<protein>
    <submittedName>
        <fullName evidence="2">Proline racemase</fullName>
    </submittedName>
</protein>
<dbReference type="PANTHER" id="PTHR33442:SF1">
    <property type="entry name" value="TRANS-3-HYDROXY-L-PROLINE DEHYDRATASE"/>
    <property type="match status" value="1"/>
</dbReference>
<dbReference type="Proteomes" id="UP000198844">
    <property type="component" value="Unassembled WGS sequence"/>
</dbReference>
<name>A0A1I7BPM1_9BURK</name>
<sequence length="335" mass="36827">MRITRTLNTIEMHTGGEPFRIITNGFPRLAGKTIVERREWIQRHADELRSAMMLEPRGHADMYGGFLTEPVTEGADFGIIFTQNKDYSPHCGHGTIALATAAVELGWIERTSPETRVGIDAPCGFLEAFVQWDGENAGNVRFVNVPSFVWKKDVTVNTPTFGPVSGDIAYGGAFYFYVDGAQYDMAVGESNVDRLKQFGDEITQATNAAFDIVHPEIPEIRGLYGTIISNTPRHPGSTQANCCIFADREVDRSPTGSGTAGRVAQLYQRGKLPSDGTLVNESIIGTIFRGRVLGETKCGEFDAVIPEIEGNAFICGYGTWLIDERDPLTYGFLVR</sequence>
<evidence type="ECO:0000313" key="3">
    <source>
        <dbReference type="Proteomes" id="UP000198844"/>
    </source>
</evidence>
<evidence type="ECO:0000313" key="2">
    <source>
        <dbReference type="EMBL" id="SFT89109.1"/>
    </source>
</evidence>
<dbReference type="GeneID" id="77192899"/>
<dbReference type="InterPro" id="IPR053425">
    <property type="entry name" value="Hydroxyproline_Metab_Enz"/>
</dbReference>
<dbReference type="AlphaFoldDB" id="A0A1I7BPM1"/>